<evidence type="ECO:0000313" key="4">
    <source>
        <dbReference type="Proteomes" id="UP000053558"/>
    </source>
</evidence>
<dbReference type="EMBL" id="JH711576">
    <property type="protein sequence ID" value="EIW83410.1"/>
    <property type="molecule type" value="Genomic_DNA"/>
</dbReference>
<dbReference type="GO" id="GO:1902387">
    <property type="term" value="F:ceramide 1-phosphate binding"/>
    <property type="evidence" value="ECO:0007669"/>
    <property type="project" value="TreeGrafter"/>
</dbReference>
<name>A0A5M3MWG8_CONPW</name>
<dbReference type="PANTHER" id="PTHR10219:SF25">
    <property type="entry name" value="PLECKSTRIN HOMOLOGY DOMAIN-CONTAINING FAMILY A MEMBER 8"/>
    <property type="match status" value="1"/>
</dbReference>
<evidence type="ECO:0000313" key="3">
    <source>
        <dbReference type="EMBL" id="EIW83410.1"/>
    </source>
</evidence>
<organism evidence="3 4">
    <name type="scientific">Coniophora puteana (strain RWD-64-598)</name>
    <name type="common">Brown rot fungus</name>
    <dbReference type="NCBI Taxonomy" id="741705"/>
    <lineage>
        <taxon>Eukaryota</taxon>
        <taxon>Fungi</taxon>
        <taxon>Dikarya</taxon>
        <taxon>Basidiomycota</taxon>
        <taxon>Agaricomycotina</taxon>
        <taxon>Agaricomycetes</taxon>
        <taxon>Agaricomycetidae</taxon>
        <taxon>Boletales</taxon>
        <taxon>Coniophorineae</taxon>
        <taxon>Coniophoraceae</taxon>
        <taxon>Coniophora</taxon>
    </lineage>
</organism>
<dbReference type="GeneID" id="19210227"/>
<dbReference type="OMA" id="EMHGAEW"/>
<dbReference type="FunFam" id="1.10.3520.10:FF:000001">
    <property type="entry name" value="Pleckstrin domain-containing family A member 8"/>
    <property type="match status" value="1"/>
</dbReference>
<keyword evidence="1" id="KW-0813">Transport</keyword>
<dbReference type="InterPro" id="IPR014830">
    <property type="entry name" value="Glycolipid_transfer_prot_dom"/>
</dbReference>
<evidence type="ECO:0000256" key="1">
    <source>
        <dbReference type="ARBA" id="ARBA00022448"/>
    </source>
</evidence>
<dbReference type="InterPro" id="IPR036497">
    <property type="entry name" value="GLTP_sf"/>
</dbReference>
<dbReference type="GO" id="GO:1902388">
    <property type="term" value="F:ceramide 1-phosphate transfer activity"/>
    <property type="evidence" value="ECO:0007669"/>
    <property type="project" value="TreeGrafter"/>
</dbReference>
<dbReference type="PANTHER" id="PTHR10219">
    <property type="entry name" value="GLYCOLIPID TRANSFER PROTEIN-RELATED"/>
    <property type="match status" value="1"/>
</dbReference>
<dbReference type="AlphaFoldDB" id="A0A5M3MWG8"/>
<gene>
    <name evidence="3" type="ORF">CONPUDRAFT_81363</name>
</gene>
<evidence type="ECO:0000259" key="2">
    <source>
        <dbReference type="Pfam" id="PF08718"/>
    </source>
</evidence>
<proteinExistence type="predicted"/>
<keyword evidence="4" id="KW-1185">Reference proteome</keyword>
<dbReference type="Gene3D" id="1.10.3520.10">
    <property type="entry name" value="Glycolipid transfer protein"/>
    <property type="match status" value="1"/>
</dbReference>
<dbReference type="GO" id="GO:0005829">
    <property type="term" value="C:cytosol"/>
    <property type="evidence" value="ECO:0007669"/>
    <property type="project" value="TreeGrafter"/>
</dbReference>
<sequence>MAPYFETVKSFADVPITDAGVDTKEFLDASKGLLGIFTLLNSSAFAPVTGDIEGNIKKVEERYNNNPGSSATLEQLVINEQGEKKKTATQGLMWLLRGQSFTCKALQSAQGNPSQELSEAFTKGYEGSLKKHHNFVVKGVFSVAMKACPYRKDFYEKLKTDPAGGPPVDEAKFNEGLDQWLTSLESIVNRLEAFYAKGDYGKGL</sequence>
<dbReference type="OrthoDB" id="205255at2759"/>
<dbReference type="GO" id="GO:0016020">
    <property type="term" value="C:membrane"/>
    <property type="evidence" value="ECO:0007669"/>
    <property type="project" value="TreeGrafter"/>
</dbReference>
<dbReference type="Proteomes" id="UP000053558">
    <property type="component" value="Unassembled WGS sequence"/>
</dbReference>
<reference evidence="4" key="1">
    <citation type="journal article" date="2012" name="Science">
        <title>The Paleozoic origin of enzymatic lignin decomposition reconstructed from 31 fungal genomes.</title>
        <authorList>
            <person name="Floudas D."/>
            <person name="Binder M."/>
            <person name="Riley R."/>
            <person name="Barry K."/>
            <person name="Blanchette R.A."/>
            <person name="Henrissat B."/>
            <person name="Martinez A.T."/>
            <person name="Otillar R."/>
            <person name="Spatafora J.W."/>
            <person name="Yadav J.S."/>
            <person name="Aerts A."/>
            <person name="Benoit I."/>
            <person name="Boyd A."/>
            <person name="Carlson A."/>
            <person name="Copeland A."/>
            <person name="Coutinho P.M."/>
            <person name="de Vries R.P."/>
            <person name="Ferreira P."/>
            <person name="Findley K."/>
            <person name="Foster B."/>
            <person name="Gaskell J."/>
            <person name="Glotzer D."/>
            <person name="Gorecki P."/>
            <person name="Heitman J."/>
            <person name="Hesse C."/>
            <person name="Hori C."/>
            <person name="Igarashi K."/>
            <person name="Jurgens J.A."/>
            <person name="Kallen N."/>
            <person name="Kersten P."/>
            <person name="Kohler A."/>
            <person name="Kuees U."/>
            <person name="Kumar T.K.A."/>
            <person name="Kuo A."/>
            <person name="LaButti K."/>
            <person name="Larrondo L.F."/>
            <person name="Lindquist E."/>
            <person name="Ling A."/>
            <person name="Lombard V."/>
            <person name="Lucas S."/>
            <person name="Lundell T."/>
            <person name="Martin R."/>
            <person name="McLaughlin D.J."/>
            <person name="Morgenstern I."/>
            <person name="Morin E."/>
            <person name="Murat C."/>
            <person name="Nagy L.G."/>
            <person name="Nolan M."/>
            <person name="Ohm R.A."/>
            <person name="Patyshakuliyeva A."/>
            <person name="Rokas A."/>
            <person name="Ruiz-Duenas F.J."/>
            <person name="Sabat G."/>
            <person name="Salamov A."/>
            <person name="Samejima M."/>
            <person name="Schmutz J."/>
            <person name="Slot J.C."/>
            <person name="St John F."/>
            <person name="Stenlid J."/>
            <person name="Sun H."/>
            <person name="Sun S."/>
            <person name="Syed K."/>
            <person name="Tsang A."/>
            <person name="Wiebenga A."/>
            <person name="Young D."/>
            <person name="Pisabarro A."/>
            <person name="Eastwood D.C."/>
            <person name="Martin F."/>
            <person name="Cullen D."/>
            <person name="Grigoriev I.V."/>
            <person name="Hibbett D.S."/>
        </authorList>
    </citation>
    <scope>NUCLEOTIDE SEQUENCE [LARGE SCALE GENOMIC DNA]</scope>
    <source>
        <strain evidence="4">RWD-64-598 SS2</strain>
    </source>
</reference>
<dbReference type="SUPFAM" id="SSF110004">
    <property type="entry name" value="Glycolipid transfer protein, GLTP"/>
    <property type="match status" value="1"/>
</dbReference>
<accession>A0A5M3MWG8</accession>
<dbReference type="KEGG" id="cput:CONPUDRAFT_81363"/>
<feature type="domain" description="Glycolipid transfer protein" evidence="2">
    <location>
        <begin position="21"/>
        <end position="159"/>
    </location>
</feature>
<dbReference type="RefSeq" id="XP_007766569.1">
    <property type="nucleotide sequence ID" value="XM_007768379.1"/>
</dbReference>
<dbReference type="Pfam" id="PF08718">
    <property type="entry name" value="GLTP"/>
    <property type="match status" value="1"/>
</dbReference>
<comment type="caution">
    <text evidence="3">The sequence shown here is derived from an EMBL/GenBank/DDBJ whole genome shotgun (WGS) entry which is preliminary data.</text>
</comment>
<protein>
    <submittedName>
        <fullName evidence="3">Glycolipid transfer protein</fullName>
    </submittedName>
</protein>